<sequence>MEEDPPTFAVATKASNGVSSSEGEELVIQALAMDNEAEKVYVAFGTDLHDGFATLGWVLRKWSSHSISIVVLHAPIDTSKEYVPTPLGKLPASYLNEEKQEAHRKIKEEEGDKLLTQYQAFCGKVKVELLKIQKHDEPLHNVLVELMSGLHITKLVISITFVKSSSWKSHRLSGLLHVHSQRPDLCDIFVISEGKLVFLREENQEGILEDDQGRVFARFNEKGSLRALIGGKFPSTAKNAKNSPVPSTSNYTRDQWGNCVEEIESYFHQLLTSISDEEGSEIETDRLRNRETEPEIQENMSAADKEELLKVKIKKAQEIIQLKRKEAQANIERHAKAEWAISFCTRRAEELEAHIKEEIATRADLKEELDTAKYEVEEIQTEVEDKKNKLKTILELQNDLSNKLKQSSMEKSQVEEQLAKAVTIRSGMVQKIEELRHQRDVLQRRVEFCREKDALGMATRLSDLRFSYREFTSKQIRAATNGFSERLRLKSAGNWTNVYRGRIYNTVVAIKVDTSANGISKDAFESKVKTLSQIRHPHLIAMYGFCLELKCIVYEYMHNGCLRDALFSVRRRGNRSRIQRGLNWHARIRIAAEVSSGLGFLHSAQPRPIAHGNLNPSKILLDHNLASKIHGFRPGWCHDQSDVRSDIRALGNLVLQLLTGRNWARLVDEAMVMDRAGLVEVLDEMAGEWPVDLAAELAGIAMRCLGNNDGLERELLMAPVFKEIEQVRKKADDVVRAREYEVPIGEGADMEDSSNAPTVFLCPIFRAVMKNPHIAADGFSYELEAIEGWLKTHDTSPVTNLKLKHKLLTPNQILHSLIHDWRRKRPIPPA</sequence>
<organism evidence="1 2">
    <name type="scientific">Vaccinium darrowii</name>
    <dbReference type="NCBI Taxonomy" id="229202"/>
    <lineage>
        <taxon>Eukaryota</taxon>
        <taxon>Viridiplantae</taxon>
        <taxon>Streptophyta</taxon>
        <taxon>Embryophyta</taxon>
        <taxon>Tracheophyta</taxon>
        <taxon>Spermatophyta</taxon>
        <taxon>Magnoliopsida</taxon>
        <taxon>eudicotyledons</taxon>
        <taxon>Gunneridae</taxon>
        <taxon>Pentapetalae</taxon>
        <taxon>asterids</taxon>
        <taxon>Ericales</taxon>
        <taxon>Ericaceae</taxon>
        <taxon>Vaccinioideae</taxon>
        <taxon>Vaccinieae</taxon>
        <taxon>Vaccinium</taxon>
    </lineage>
</organism>
<keyword evidence="2" id="KW-1185">Reference proteome</keyword>
<proteinExistence type="predicted"/>
<dbReference type="EMBL" id="CM037158">
    <property type="protein sequence ID" value="KAH7851594.1"/>
    <property type="molecule type" value="Genomic_DNA"/>
</dbReference>
<reference evidence="1 2" key="1">
    <citation type="journal article" date="2021" name="Hortic Res">
        <title>High-quality reference genome and annotation aids understanding of berry development for evergreen blueberry (Vaccinium darrowii).</title>
        <authorList>
            <person name="Yu J."/>
            <person name="Hulse-Kemp A.M."/>
            <person name="Babiker E."/>
            <person name="Staton M."/>
        </authorList>
    </citation>
    <scope>NUCLEOTIDE SEQUENCE [LARGE SCALE GENOMIC DNA]</scope>
    <source>
        <strain evidence="2">cv. NJ 8807/NJ 8810</strain>
        <tissue evidence="1">Young leaf</tissue>
    </source>
</reference>
<evidence type="ECO:0000313" key="1">
    <source>
        <dbReference type="EMBL" id="KAH7851594.1"/>
    </source>
</evidence>
<accession>A0ACB7YEM3</accession>
<name>A0ACB7YEM3_9ERIC</name>
<gene>
    <name evidence="1" type="ORF">Vadar_013895</name>
</gene>
<protein>
    <submittedName>
        <fullName evidence="1">Uncharacterized protein</fullName>
    </submittedName>
</protein>
<dbReference type="Proteomes" id="UP000828048">
    <property type="component" value="Chromosome 8"/>
</dbReference>
<comment type="caution">
    <text evidence="1">The sequence shown here is derived from an EMBL/GenBank/DDBJ whole genome shotgun (WGS) entry which is preliminary data.</text>
</comment>
<evidence type="ECO:0000313" key="2">
    <source>
        <dbReference type="Proteomes" id="UP000828048"/>
    </source>
</evidence>